<comment type="caution">
    <text evidence="2">The sequence shown here is derived from an EMBL/GenBank/DDBJ whole genome shotgun (WGS) entry which is preliminary data.</text>
</comment>
<dbReference type="EMBL" id="LSRL02000068">
    <property type="protein sequence ID" value="TDG45912.1"/>
    <property type="molecule type" value="Genomic_DNA"/>
</dbReference>
<organism evidence="2 3">
    <name type="scientific">Drosophila navojoa</name>
    <name type="common">Fruit fly</name>
    <dbReference type="NCBI Taxonomy" id="7232"/>
    <lineage>
        <taxon>Eukaryota</taxon>
        <taxon>Metazoa</taxon>
        <taxon>Ecdysozoa</taxon>
        <taxon>Arthropoda</taxon>
        <taxon>Hexapoda</taxon>
        <taxon>Insecta</taxon>
        <taxon>Pterygota</taxon>
        <taxon>Neoptera</taxon>
        <taxon>Endopterygota</taxon>
        <taxon>Diptera</taxon>
        <taxon>Brachycera</taxon>
        <taxon>Muscomorpha</taxon>
        <taxon>Ephydroidea</taxon>
        <taxon>Drosophilidae</taxon>
        <taxon>Drosophila</taxon>
    </lineage>
</organism>
<proteinExistence type="predicted"/>
<gene>
    <name evidence="2" type="ORF">AWZ03_007632</name>
</gene>
<reference evidence="2 3" key="1">
    <citation type="journal article" date="2019" name="J. Hered.">
        <title>An Improved Genome Assembly for Drosophila navojoa, the Basal Species in the mojavensis Cluster.</title>
        <authorList>
            <person name="Vanderlinde T."/>
            <person name="Dupim E.G."/>
            <person name="Nazario-Yepiz N.O."/>
            <person name="Carvalho A.B."/>
        </authorList>
    </citation>
    <scope>NUCLEOTIDE SEQUENCE [LARGE SCALE GENOMIC DNA]</scope>
    <source>
        <strain evidence="2">Navoj_Jal97</strain>
        <tissue evidence="2">Whole organism</tissue>
    </source>
</reference>
<keyword evidence="3" id="KW-1185">Reference proteome</keyword>
<dbReference type="AlphaFoldDB" id="A0A484BC71"/>
<name>A0A484BC71_DRONA</name>
<feature type="region of interest" description="Disordered" evidence="1">
    <location>
        <begin position="1"/>
        <end position="20"/>
    </location>
</feature>
<evidence type="ECO:0000313" key="2">
    <source>
        <dbReference type="EMBL" id="TDG45912.1"/>
    </source>
</evidence>
<sequence length="71" mass="8048">MKSKRECRDNQQATPINKRNDQFQLQLQLQLQLQFEFDSAPGHRFPFELVRWQSVSGQSSNSSSSSGSSSG</sequence>
<dbReference type="Proteomes" id="UP000295192">
    <property type="component" value="Unassembled WGS sequence"/>
</dbReference>
<evidence type="ECO:0000256" key="1">
    <source>
        <dbReference type="SAM" id="MobiDB-lite"/>
    </source>
</evidence>
<evidence type="ECO:0000313" key="3">
    <source>
        <dbReference type="Proteomes" id="UP000295192"/>
    </source>
</evidence>
<accession>A0A484BC71</accession>
<protein>
    <submittedName>
        <fullName evidence="2">Uncharacterized protein</fullName>
    </submittedName>
</protein>